<sequence length="578" mass="58449">MARLFFPSPSDSVTCKRCGNTLSGDADTCPHCGADHGQAFGAAKAAAFSPGLRLPFGARREAAMSIPSPYPSVPEEAELEGTGEQRWDRSKTLTLGAVALALVAGGVIYSQRGGSGGDDTARSEPPAGHSAYGAIDMKTARDTPALPAAPTPAAPAPAVSPARSGAPVRQAQAATAPSVAARETLPADSSSGRAAAALASATDNLQATRDAIARGDLTTARRRFSKIPASQLSAANVQRTQADLSSLERTRDSMLQAARDCEATGSWLCVRQNARDVLTIDASNAEAQALVEHAIARSGWLKQPPVASTATHGAPHNGQTVAATPAAPVPGPRVAVTHNRPTVTVSAAQHARAVAAMGVPTPITAPVSAPPSAPVVITTLRSPVAATPAVPQPATPMGTGSQAPLTSPPYPPPPPLQQTAPPRPSVPVSVPAFIPMPDGPDMTPATAPVRSSPANAAARAPAQPEPEPEPAASTQVPGDTSSQPVMRPLAPITEAVPVRAAIVSPPVVTNGAPAGVQNGTRPPSPTVHRTLASGDNAASAAQSHAPGFNGTNPDDEERAILKSGWTKGQSSAQSPPPQ</sequence>
<feature type="region of interest" description="Disordered" evidence="1">
    <location>
        <begin position="67"/>
        <end position="86"/>
    </location>
</feature>
<proteinExistence type="predicted"/>
<accession>A0A158GNA8</accession>
<dbReference type="EMBL" id="FCOK02000016">
    <property type="protein sequence ID" value="SAL33099.1"/>
    <property type="molecule type" value="Genomic_DNA"/>
</dbReference>
<feature type="compositionally biased region" description="Polar residues" evidence="1">
    <location>
        <begin position="566"/>
        <end position="578"/>
    </location>
</feature>
<feature type="region of interest" description="Disordered" evidence="1">
    <location>
        <begin position="507"/>
        <end position="578"/>
    </location>
</feature>
<dbReference type="AlphaFoldDB" id="A0A158GNA8"/>
<evidence type="ECO:0000313" key="3">
    <source>
        <dbReference type="Proteomes" id="UP000054683"/>
    </source>
</evidence>
<feature type="region of interest" description="Disordered" evidence="1">
    <location>
        <begin position="306"/>
        <end position="327"/>
    </location>
</feature>
<dbReference type="RefSeq" id="WP_062085667.1">
    <property type="nucleotide sequence ID" value="NZ_FCOK02000016.1"/>
</dbReference>
<protein>
    <submittedName>
        <fullName evidence="2">Uncharacterized protein</fullName>
    </submittedName>
</protein>
<organism evidence="2 3">
    <name type="scientific">Caballeronia udeis</name>
    <dbReference type="NCBI Taxonomy" id="1232866"/>
    <lineage>
        <taxon>Bacteria</taxon>
        <taxon>Pseudomonadati</taxon>
        <taxon>Pseudomonadota</taxon>
        <taxon>Betaproteobacteria</taxon>
        <taxon>Burkholderiales</taxon>
        <taxon>Burkholderiaceae</taxon>
        <taxon>Caballeronia</taxon>
    </lineage>
</organism>
<evidence type="ECO:0000313" key="2">
    <source>
        <dbReference type="EMBL" id="SAL33099.1"/>
    </source>
</evidence>
<feature type="compositionally biased region" description="Polar residues" evidence="1">
    <location>
        <begin position="474"/>
        <end position="484"/>
    </location>
</feature>
<dbReference type="PRINTS" id="PR01217">
    <property type="entry name" value="PRICHEXTENSN"/>
</dbReference>
<gene>
    <name evidence="2" type="ORF">AWB69_02937</name>
</gene>
<dbReference type="OrthoDB" id="9004488at2"/>
<feature type="compositionally biased region" description="Pro residues" evidence="1">
    <location>
        <begin position="406"/>
        <end position="425"/>
    </location>
</feature>
<feature type="compositionally biased region" description="Low complexity" evidence="1">
    <location>
        <begin position="156"/>
        <end position="192"/>
    </location>
</feature>
<name>A0A158GNA8_9BURK</name>
<feature type="region of interest" description="Disordered" evidence="1">
    <location>
        <begin position="111"/>
        <end position="131"/>
    </location>
</feature>
<reference evidence="2 3" key="1">
    <citation type="submission" date="2016-01" db="EMBL/GenBank/DDBJ databases">
        <authorList>
            <person name="Oliw E.H."/>
        </authorList>
    </citation>
    <scope>NUCLEOTIDE SEQUENCE [LARGE SCALE GENOMIC DNA]</scope>
    <source>
        <strain evidence="2">LMG 27134</strain>
    </source>
</reference>
<feature type="region of interest" description="Disordered" evidence="1">
    <location>
        <begin position="387"/>
        <end position="486"/>
    </location>
</feature>
<feature type="region of interest" description="Disordered" evidence="1">
    <location>
        <begin position="143"/>
        <end position="192"/>
    </location>
</feature>
<dbReference type="Proteomes" id="UP000054683">
    <property type="component" value="Unassembled WGS sequence"/>
</dbReference>
<feature type="compositionally biased region" description="Low complexity" evidence="1">
    <location>
        <begin position="447"/>
        <end position="462"/>
    </location>
</feature>
<evidence type="ECO:0000256" key="1">
    <source>
        <dbReference type="SAM" id="MobiDB-lite"/>
    </source>
</evidence>